<proteinExistence type="predicted"/>
<keyword evidence="2" id="KW-0548">Nucleotidyltransferase</keyword>
<dbReference type="PANTHER" id="PTHR39560:SF1">
    <property type="entry name" value="PROTEIN ADENYLYLTRANSFERASE FIC-RELATED"/>
    <property type="match status" value="1"/>
</dbReference>
<dbReference type="PROSITE" id="PS51459">
    <property type="entry name" value="FIDO"/>
    <property type="match status" value="1"/>
</dbReference>
<evidence type="ECO:0000256" key="5">
    <source>
        <dbReference type="ARBA" id="ARBA00034531"/>
    </source>
</evidence>
<dbReference type="Pfam" id="PF02661">
    <property type="entry name" value="Fic"/>
    <property type="match status" value="1"/>
</dbReference>
<evidence type="ECO:0000256" key="4">
    <source>
        <dbReference type="ARBA" id="ARBA00022840"/>
    </source>
</evidence>
<evidence type="ECO:0000256" key="6">
    <source>
        <dbReference type="ARBA" id="ARBA00047939"/>
    </source>
</evidence>
<protein>
    <recommendedName>
        <fullName evidence="5">protein adenylyltransferase</fullName>
        <ecNumber evidence="5">2.7.7.108</ecNumber>
    </recommendedName>
</protein>
<dbReference type="InterPro" id="IPR003812">
    <property type="entry name" value="Fido"/>
</dbReference>
<keyword evidence="4" id="KW-0067">ATP-binding</keyword>
<gene>
    <name evidence="9" type="ORF">ACFQDM_13995</name>
</gene>
<evidence type="ECO:0000256" key="7">
    <source>
        <dbReference type="ARBA" id="ARBA00048696"/>
    </source>
</evidence>
<accession>A0ABW1SCV2</accession>
<dbReference type="EC" id="2.7.7.108" evidence="5"/>
<comment type="catalytic activity">
    <reaction evidence="7">
        <text>L-tyrosyl-[protein] + ATP = O-(5'-adenylyl)-L-tyrosyl-[protein] + diphosphate</text>
        <dbReference type="Rhea" id="RHEA:54288"/>
        <dbReference type="Rhea" id="RHEA-COMP:10136"/>
        <dbReference type="Rhea" id="RHEA-COMP:13846"/>
        <dbReference type="ChEBI" id="CHEBI:30616"/>
        <dbReference type="ChEBI" id="CHEBI:33019"/>
        <dbReference type="ChEBI" id="CHEBI:46858"/>
        <dbReference type="ChEBI" id="CHEBI:83624"/>
        <dbReference type="EC" id="2.7.7.108"/>
    </reaction>
</comment>
<dbReference type="Proteomes" id="UP001596303">
    <property type="component" value="Unassembled WGS sequence"/>
</dbReference>
<evidence type="ECO:0000256" key="1">
    <source>
        <dbReference type="ARBA" id="ARBA00022679"/>
    </source>
</evidence>
<dbReference type="InterPro" id="IPR036597">
    <property type="entry name" value="Fido-like_dom_sf"/>
</dbReference>
<dbReference type="EMBL" id="JBHSSW010000028">
    <property type="protein sequence ID" value="MFC6199193.1"/>
    <property type="molecule type" value="Genomic_DNA"/>
</dbReference>
<dbReference type="RefSeq" id="WP_377380032.1">
    <property type="nucleotide sequence ID" value="NZ_JBHSSW010000028.1"/>
</dbReference>
<keyword evidence="10" id="KW-1185">Reference proteome</keyword>
<sequence>MNNEAKDRCLYRWPGSDVLRNQLGLEDAALLEYAERRLVQQRMEEGCPNGSFDLDHLKAIHQHLFQDVYDWAGEIRQVDINKGGLWFHPHDRIEMGMADIHKRLEQQNFLRALGRASFATEASVIVGDLNALHPFREGNGRTQLHYLSQLASQAGQRLDLTKLERGSWIQASILSHEGDYRGMSECISRALGQSRTKDRSR</sequence>
<feature type="domain" description="Fido" evidence="8">
    <location>
        <begin position="52"/>
        <end position="189"/>
    </location>
</feature>
<name>A0ABW1SCV2_9PROT</name>
<organism evidence="9 10">
    <name type="scientific">Ponticaulis profundi</name>
    <dbReference type="NCBI Taxonomy" id="2665222"/>
    <lineage>
        <taxon>Bacteria</taxon>
        <taxon>Pseudomonadati</taxon>
        <taxon>Pseudomonadota</taxon>
        <taxon>Alphaproteobacteria</taxon>
        <taxon>Hyphomonadales</taxon>
        <taxon>Hyphomonadaceae</taxon>
        <taxon>Ponticaulis</taxon>
    </lineage>
</organism>
<evidence type="ECO:0000259" key="8">
    <source>
        <dbReference type="PROSITE" id="PS51459"/>
    </source>
</evidence>
<dbReference type="SUPFAM" id="SSF140931">
    <property type="entry name" value="Fic-like"/>
    <property type="match status" value="1"/>
</dbReference>
<evidence type="ECO:0000313" key="9">
    <source>
        <dbReference type="EMBL" id="MFC6199193.1"/>
    </source>
</evidence>
<evidence type="ECO:0000313" key="10">
    <source>
        <dbReference type="Proteomes" id="UP001596303"/>
    </source>
</evidence>
<keyword evidence="1" id="KW-0808">Transferase</keyword>
<reference evidence="10" key="1">
    <citation type="journal article" date="2019" name="Int. J. Syst. Evol. Microbiol.">
        <title>The Global Catalogue of Microorganisms (GCM) 10K type strain sequencing project: providing services to taxonomists for standard genome sequencing and annotation.</title>
        <authorList>
            <consortium name="The Broad Institute Genomics Platform"/>
            <consortium name="The Broad Institute Genome Sequencing Center for Infectious Disease"/>
            <person name="Wu L."/>
            <person name="Ma J."/>
        </authorList>
    </citation>
    <scope>NUCLEOTIDE SEQUENCE [LARGE SCALE GENOMIC DNA]</scope>
    <source>
        <strain evidence="10">CGMCC-1.15741</strain>
    </source>
</reference>
<dbReference type="Gene3D" id="1.10.3290.10">
    <property type="entry name" value="Fido-like domain"/>
    <property type="match status" value="1"/>
</dbReference>
<evidence type="ECO:0000256" key="3">
    <source>
        <dbReference type="ARBA" id="ARBA00022741"/>
    </source>
</evidence>
<keyword evidence="3" id="KW-0547">Nucleotide-binding</keyword>
<comment type="caution">
    <text evidence="9">The sequence shown here is derived from an EMBL/GenBank/DDBJ whole genome shotgun (WGS) entry which is preliminary data.</text>
</comment>
<dbReference type="PANTHER" id="PTHR39560">
    <property type="entry name" value="PROTEIN ADENYLYLTRANSFERASE FIC-RELATED"/>
    <property type="match status" value="1"/>
</dbReference>
<comment type="catalytic activity">
    <reaction evidence="6">
        <text>L-threonyl-[protein] + ATP = 3-O-(5'-adenylyl)-L-threonyl-[protein] + diphosphate</text>
        <dbReference type="Rhea" id="RHEA:54292"/>
        <dbReference type="Rhea" id="RHEA-COMP:11060"/>
        <dbReference type="Rhea" id="RHEA-COMP:13847"/>
        <dbReference type="ChEBI" id="CHEBI:30013"/>
        <dbReference type="ChEBI" id="CHEBI:30616"/>
        <dbReference type="ChEBI" id="CHEBI:33019"/>
        <dbReference type="ChEBI" id="CHEBI:138113"/>
        <dbReference type="EC" id="2.7.7.108"/>
    </reaction>
</comment>
<evidence type="ECO:0000256" key="2">
    <source>
        <dbReference type="ARBA" id="ARBA00022695"/>
    </source>
</evidence>